<dbReference type="CDD" id="cd09762">
    <property type="entry name" value="HSDL2_SDR_c"/>
    <property type="match status" value="1"/>
</dbReference>
<dbReference type="GO" id="GO:0005777">
    <property type="term" value="C:peroxisome"/>
    <property type="evidence" value="ECO:0007669"/>
    <property type="project" value="UniProtKB-SubCell"/>
</dbReference>
<comment type="similarity">
    <text evidence="3">Belongs to the short-chain dehydrogenases/reductases (SDR) family.</text>
</comment>
<dbReference type="KEGG" id="dhe:111600884"/>
<dbReference type="OrthoDB" id="5327538at2759"/>
<dbReference type="FunFam" id="3.40.50.720:FF:000301">
    <property type="entry name" value="Hydroxysteroid dehydrogenase like 2"/>
    <property type="match status" value="1"/>
</dbReference>
<dbReference type="PANTHER" id="PTHR42808">
    <property type="entry name" value="HYDROXYSTEROID DEHYDROGENASE-LIKE PROTEIN 2"/>
    <property type="match status" value="1"/>
</dbReference>
<comment type="subcellular location">
    <subcellularLocation>
        <location evidence="1">Mitochondrion</location>
    </subcellularLocation>
    <subcellularLocation>
        <location evidence="2">Peroxisome</location>
    </subcellularLocation>
</comment>
<evidence type="ECO:0000256" key="6">
    <source>
        <dbReference type="ARBA" id="ARBA00023128"/>
    </source>
</evidence>
<dbReference type="NCBIfam" id="NF006133">
    <property type="entry name" value="PRK08278.1"/>
    <property type="match status" value="1"/>
</dbReference>
<dbReference type="InterPro" id="IPR002347">
    <property type="entry name" value="SDR_fam"/>
</dbReference>
<keyword evidence="4" id="KW-0521">NADP</keyword>
<evidence type="ECO:0000256" key="5">
    <source>
        <dbReference type="ARBA" id="ARBA00023002"/>
    </source>
</evidence>
<reference evidence="10" key="1">
    <citation type="submission" date="2025-08" db="UniProtKB">
        <authorList>
            <consortium name="RefSeq"/>
        </authorList>
    </citation>
    <scope>IDENTIFICATION</scope>
    <source>
        <strain evidence="10">15085-1641.00</strain>
        <tissue evidence="10">Whole body</tissue>
    </source>
</reference>
<evidence type="ECO:0000256" key="3">
    <source>
        <dbReference type="ARBA" id="ARBA00006484"/>
    </source>
</evidence>
<evidence type="ECO:0000313" key="9">
    <source>
        <dbReference type="Proteomes" id="UP000504633"/>
    </source>
</evidence>
<dbReference type="Proteomes" id="UP000504633">
    <property type="component" value="Unplaced"/>
</dbReference>
<keyword evidence="9" id="KW-1185">Reference proteome</keyword>
<dbReference type="InterPro" id="IPR051935">
    <property type="entry name" value="HSDL2"/>
</dbReference>
<dbReference type="GO" id="GO:0005739">
    <property type="term" value="C:mitochondrion"/>
    <property type="evidence" value="ECO:0007669"/>
    <property type="project" value="UniProtKB-SubCell"/>
</dbReference>
<sequence>MRNNGKLQGKTLFITGASRGIGKAIALKAARDGANIVIAAKTAEPHPKLPGTIYTAAAEIERAGGKALPCIVDVRDEKQVQQAVEAAVAKFGGIDIVINNASAISLTSTLDTEMKRYDLMQNINTRGTFLVSKTCLPYLLKSSNPHILNLSPPLNMKPHWFANHTAYTIAKYGMSMCVLGMAEEFRSQGVAVNALWPRTTIHTAAIEMLNGSESAEYARKPDIMADAAYAIICRDAREYTGNFFMDDEILLDCGVKDFSKYACNPENMHKLQLDIFLDDEGPFAKL</sequence>
<name>A0A6J1LZU0_DROHY</name>
<dbReference type="AlphaFoldDB" id="A0A6J1LZU0"/>
<keyword evidence="5" id="KW-0560">Oxidoreductase</keyword>
<accession>A0A6J1LZU0</accession>
<evidence type="ECO:0000256" key="7">
    <source>
        <dbReference type="ARBA" id="ARBA00023140"/>
    </source>
</evidence>
<keyword evidence="7" id="KW-0576">Peroxisome</keyword>
<dbReference type="SUPFAM" id="SSF51735">
    <property type="entry name" value="NAD(P)-binding Rossmann-fold domains"/>
    <property type="match status" value="1"/>
</dbReference>
<evidence type="ECO:0000256" key="4">
    <source>
        <dbReference type="ARBA" id="ARBA00022857"/>
    </source>
</evidence>
<dbReference type="GO" id="GO:0016491">
    <property type="term" value="F:oxidoreductase activity"/>
    <property type="evidence" value="ECO:0007669"/>
    <property type="project" value="UniProtKB-KW"/>
</dbReference>
<dbReference type="RefSeq" id="XP_023172990.2">
    <property type="nucleotide sequence ID" value="XM_023317222.2"/>
</dbReference>
<dbReference type="OMA" id="WWSSVAN"/>
<evidence type="ECO:0000256" key="2">
    <source>
        <dbReference type="ARBA" id="ARBA00004275"/>
    </source>
</evidence>
<gene>
    <name evidence="10" type="primary">LOC111600884</name>
</gene>
<dbReference type="PANTHER" id="PTHR42808:SF3">
    <property type="entry name" value="HYDROXYSTEROID DEHYDROGENASE-LIKE PROTEIN 2"/>
    <property type="match status" value="1"/>
</dbReference>
<dbReference type="PRINTS" id="PR00081">
    <property type="entry name" value="GDHRDH"/>
</dbReference>
<dbReference type="GeneID" id="111600884"/>
<dbReference type="Gene3D" id="3.40.50.720">
    <property type="entry name" value="NAD(P)-binding Rossmann-like Domain"/>
    <property type="match status" value="1"/>
</dbReference>
<keyword evidence="6" id="KW-0496">Mitochondrion</keyword>
<dbReference type="InterPro" id="IPR036291">
    <property type="entry name" value="NAD(P)-bd_dom_sf"/>
</dbReference>
<proteinExistence type="inferred from homology"/>
<evidence type="ECO:0000256" key="1">
    <source>
        <dbReference type="ARBA" id="ARBA00004173"/>
    </source>
</evidence>
<protein>
    <recommendedName>
        <fullName evidence="8">Hydroxysteroid dehydrogenase-like protein 2</fullName>
    </recommendedName>
</protein>
<organism evidence="9 10">
    <name type="scientific">Drosophila hydei</name>
    <name type="common">Fruit fly</name>
    <dbReference type="NCBI Taxonomy" id="7224"/>
    <lineage>
        <taxon>Eukaryota</taxon>
        <taxon>Metazoa</taxon>
        <taxon>Ecdysozoa</taxon>
        <taxon>Arthropoda</taxon>
        <taxon>Hexapoda</taxon>
        <taxon>Insecta</taxon>
        <taxon>Pterygota</taxon>
        <taxon>Neoptera</taxon>
        <taxon>Endopterygota</taxon>
        <taxon>Diptera</taxon>
        <taxon>Brachycera</taxon>
        <taxon>Muscomorpha</taxon>
        <taxon>Ephydroidea</taxon>
        <taxon>Drosophilidae</taxon>
        <taxon>Drosophila</taxon>
    </lineage>
</organism>
<evidence type="ECO:0000256" key="8">
    <source>
        <dbReference type="ARBA" id="ARBA00040243"/>
    </source>
</evidence>
<dbReference type="Pfam" id="PF00106">
    <property type="entry name" value="adh_short"/>
    <property type="match status" value="1"/>
</dbReference>
<evidence type="ECO:0000313" key="10">
    <source>
        <dbReference type="RefSeq" id="XP_023172990.2"/>
    </source>
</evidence>